<organism evidence="1 2">
    <name type="scientific">Tepidamorphus gemmatus</name>
    <dbReference type="NCBI Taxonomy" id="747076"/>
    <lineage>
        <taxon>Bacteria</taxon>
        <taxon>Pseudomonadati</taxon>
        <taxon>Pseudomonadota</taxon>
        <taxon>Alphaproteobacteria</taxon>
        <taxon>Hyphomicrobiales</taxon>
        <taxon>Tepidamorphaceae</taxon>
        <taxon>Tepidamorphus</taxon>
    </lineage>
</organism>
<sequence>MSIKTAIIVTGLTVDTPAVWADRVAALTGAAAPDAVASAALDEIADRALGSVGLALDRPGPLLVQGLTPGQAARLLDETVRLRFASELCARLQSAVAPADSIVVGAPAAAVLPGLYRDALQRLGYRPHVILVADPPPVVAAAVHRSSGRPVARTLRLWAQHACSVLAEAGCSAVLDPAADEIEQRRVLSALISGDSAVVDAPSGSLAADLPGSPRIAPLVRDLWHLIRRWNGLAEDARATEARALTLRLFDAMVLGEHAVIKPPAVFAVPAAKPVCQAGPRTVVLHYHLFKNAGTSVDAMLRHNFGEAWAEQEFPAAGGRAVGRSNAAEVAAYIAANPQLRALSSHTALLPEPTIEGVDIFPVLFIRHPIDRLASAYRFERRQNADTFGARLARQTDFAGYVRCLLDRPGSGVARNFQVMRLAYGTPGPDGSEFERAIRTLDRLPFIGLVEAFEQSLDELERLLAPIHPGFRAVAYTKNVSRDGGDSLADRLAAIEAELGTELYARLIDANAHDLDLFRIVAERYKRIAA</sequence>
<dbReference type="EMBL" id="SMAK01000004">
    <property type="protein sequence ID" value="TCT11478.1"/>
    <property type="molecule type" value="Genomic_DNA"/>
</dbReference>
<dbReference type="GO" id="GO:0008146">
    <property type="term" value="F:sulfotransferase activity"/>
    <property type="evidence" value="ECO:0007669"/>
    <property type="project" value="InterPro"/>
</dbReference>
<comment type="caution">
    <text evidence="1">The sequence shown here is derived from an EMBL/GenBank/DDBJ whole genome shotgun (WGS) entry which is preliminary data.</text>
</comment>
<dbReference type="GO" id="GO:0016020">
    <property type="term" value="C:membrane"/>
    <property type="evidence" value="ECO:0007669"/>
    <property type="project" value="InterPro"/>
</dbReference>
<accession>A0A4V6NZQ8</accession>
<dbReference type="Gene3D" id="3.40.50.300">
    <property type="entry name" value="P-loop containing nucleotide triphosphate hydrolases"/>
    <property type="match status" value="1"/>
</dbReference>
<dbReference type="InterPro" id="IPR027417">
    <property type="entry name" value="P-loop_NTPase"/>
</dbReference>
<proteinExistence type="predicted"/>
<dbReference type="InterPro" id="IPR005331">
    <property type="entry name" value="Sulfotransferase"/>
</dbReference>
<dbReference type="OrthoDB" id="5734415at2"/>
<dbReference type="RefSeq" id="WP_132806229.1">
    <property type="nucleotide sequence ID" value="NZ_SMAK01000004.1"/>
</dbReference>
<reference evidence="1 2" key="1">
    <citation type="submission" date="2019-03" db="EMBL/GenBank/DDBJ databases">
        <title>Genomic Encyclopedia of Type Strains, Phase IV (KMG-IV): sequencing the most valuable type-strain genomes for metagenomic binning, comparative biology and taxonomic classification.</title>
        <authorList>
            <person name="Goeker M."/>
        </authorList>
    </citation>
    <scope>NUCLEOTIDE SEQUENCE [LARGE SCALE GENOMIC DNA]</scope>
    <source>
        <strain evidence="1 2">DSM 19345</strain>
    </source>
</reference>
<dbReference type="SUPFAM" id="SSF52540">
    <property type="entry name" value="P-loop containing nucleoside triphosphate hydrolases"/>
    <property type="match status" value="1"/>
</dbReference>
<protein>
    <submittedName>
        <fullName evidence="1">Sulfotransferase family protein</fullName>
    </submittedName>
</protein>
<keyword evidence="2" id="KW-1185">Reference proteome</keyword>
<name>A0A4V6NZQ8_9HYPH</name>
<gene>
    <name evidence="1" type="ORF">EDC22_104240</name>
</gene>
<dbReference type="Proteomes" id="UP000295678">
    <property type="component" value="Unassembled WGS sequence"/>
</dbReference>
<evidence type="ECO:0000313" key="2">
    <source>
        <dbReference type="Proteomes" id="UP000295678"/>
    </source>
</evidence>
<dbReference type="Pfam" id="PF03567">
    <property type="entry name" value="Sulfotransfer_2"/>
    <property type="match status" value="1"/>
</dbReference>
<evidence type="ECO:0000313" key="1">
    <source>
        <dbReference type="EMBL" id="TCT11478.1"/>
    </source>
</evidence>
<dbReference type="AlphaFoldDB" id="A0A4V6NZQ8"/>
<keyword evidence="1" id="KW-0808">Transferase</keyword>